<comment type="subcellular location">
    <subcellularLocation>
        <location evidence="1">Nucleus</location>
    </subcellularLocation>
</comment>
<dbReference type="PANTHER" id="PTHR37534">
    <property type="entry name" value="TRANSCRIPTIONAL ACTIVATOR PROTEIN UGA3"/>
    <property type="match status" value="1"/>
</dbReference>
<accession>A0AAD6DUE6</accession>
<evidence type="ECO:0000256" key="4">
    <source>
        <dbReference type="ARBA" id="ARBA00023163"/>
    </source>
</evidence>
<protein>
    <recommendedName>
        <fullName evidence="6">Zn(2)-C6 fungal-type domain-containing protein</fullName>
    </recommendedName>
</protein>
<organism evidence="7 8">
    <name type="scientific">Penicillium hordei</name>
    <dbReference type="NCBI Taxonomy" id="40994"/>
    <lineage>
        <taxon>Eukaryota</taxon>
        <taxon>Fungi</taxon>
        <taxon>Dikarya</taxon>
        <taxon>Ascomycota</taxon>
        <taxon>Pezizomycotina</taxon>
        <taxon>Eurotiomycetes</taxon>
        <taxon>Eurotiomycetidae</taxon>
        <taxon>Eurotiales</taxon>
        <taxon>Aspergillaceae</taxon>
        <taxon>Penicillium</taxon>
    </lineage>
</organism>
<sequence>SPFNPHVIFVATNCSGGSQSITNSRLLSQTCRSRRVKCDGKRPKCSPCQRIARNCHWIQEEDTITAPGVPVYQPGPLRSSARHETEYPSTEHPEYALQDQRVVRLFRHYIATLAAWYDLNDSKRHFKDVVPVRARYNPLLLSAILAFAAANQHRTLAEVGYLEMAEFYHYDSVRRLISLTKNFDTIPLGETLAAICLLRSHEIITLANSSKTSSENVSSQSHLQGCYSLLASRHIHLTADLLSAGYWNYLREDITVALIEQRGLMITLSDQNAPPEPKEDADFANHVTFLLGKIINRCLSADSQALTAVEWEAMKADLDKWKSSLPSSFDTIQTPGLRKQSSFPSIWALRSWHVSTLHYYHTAMGILWLAQPAAQPLKALQRINDMECLRRKLEYHATEICALALSSDSAPVWVNAFGPIAFCSPWLHNTQKRVEMAQELEKWGKVTGWPVSNIAEALSPSNTTV</sequence>
<dbReference type="GeneID" id="81591581"/>
<evidence type="ECO:0000313" key="8">
    <source>
        <dbReference type="Proteomes" id="UP001213799"/>
    </source>
</evidence>
<keyword evidence="5" id="KW-0539">Nucleus</keyword>
<evidence type="ECO:0000256" key="5">
    <source>
        <dbReference type="ARBA" id="ARBA00023242"/>
    </source>
</evidence>
<dbReference type="GO" id="GO:0008270">
    <property type="term" value="F:zinc ion binding"/>
    <property type="evidence" value="ECO:0007669"/>
    <property type="project" value="InterPro"/>
</dbReference>
<evidence type="ECO:0000259" key="6">
    <source>
        <dbReference type="PROSITE" id="PS50048"/>
    </source>
</evidence>
<keyword evidence="3" id="KW-0238">DNA-binding</keyword>
<dbReference type="Gene3D" id="4.10.240.10">
    <property type="entry name" value="Zn(2)-C6 fungal-type DNA-binding domain"/>
    <property type="match status" value="1"/>
</dbReference>
<evidence type="ECO:0000256" key="2">
    <source>
        <dbReference type="ARBA" id="ARBA00023015"/>
    </source>
</evidence>
<dbReference type="PANTHER" id="PTHR37534:SF2">
    <property type="entry name" value="N-ACETYLTRANSFERASE DOMAIN-CONTAINING PROTEIN"/>
    <property type="match status" value="1"/>
</dbReference>
<reference evidence="7" key="1">
    <citation type="journal article" date="2023" name="IMA Fungus">
        <title>Comparative genomic study of the Penicillium genus elucidates a diverse pangenome and 15 lateral gene transfer events.</title>
        <authorList>
            <person name="Petersen C."/>
            <person name="Sorensen T."/>
            <person name="Nielsen M.R."/>
            <person name="Sondergaard T.E."/>
            <person name="Sorensen J.L."/>
            <person name="Fitzpatrick D.A."/>
            <person name="Frisvad J.C."/>
            <person name="Nielsen K.L."/>
        </authorList>
    </citation>
    <scope>NUCLEOTIDE SEQUENCE</scope>
    <source>
        <strain evidence="7">IBT 12815</strain>
    </source>
</reference>
<gene>
    <name evidence="7" type="ORF">N7537_010285</name>
</gene>
<dbReference type="CDD" id="cd00067">
    <property type="entry name" value="GAL4"/>
    <property type="match status" value="1"/>
</dbReference>
<keyword evidence="2" id="KW-0805">Transcription regulation</keyword>
<reference evidence="7" key="2">
    <citation type="submission" date="2023-01" db="EMBL/GenBank/DDBJ databases">
        <authorList>
            <person name="Petersen C."/>
        </authorList>
    </citation>
    <scope>NUCLEOTIDE SEQUENCE</scope>
    <source>
        <strain evidence="7">IBT 12815</strain>
    </source>
</reference>
<dbReference type="GO" id="GO:0045944">
    <property type="term" value="P:positive regulation of transcription by RNA polymerase II"/>
    <property type="evidence" value="ECO:0007669"/>
    <property type="project" value="TreeGrafter"/>
</dbReference>
<keyword evidence="8" id="KW-1185">Reference proteome</keyword>
<proteinExistence type="predicted"/>
<dbReference type="Pfam" id="PF11951">
    <property type="entry name" value="Fungal_trans_2"/>
    <property type="match status" value="1"/>
</dbReference>
<dbReference type="SUPFAM" id="SSF57701">
    <property type="entry name" value="Zn2/Cys6 DNA-binding domain"/>
    <property type="match status" value="1"/>
</dbReference>
<dbReference type="Proteomes" id="UP001213799">
    <property type="component" value="Unassembled WGS sequence"/>
</dbReference>
<evidence type="ECO:0000256" key="3">
    <source>
        <dbReference type="ARBA" id="ARBA00023125"/>
    </source>
</evidence>
<feature type="non-terminal residue" evidence="7">
    <location>
        <position position="1"/>
    </location>
</feature>
<dbReference type="InterPro" id="IPR036864">
    <property type="entry name" value="Zn2-C6_fun-type_DNA-bd_sf"/>
</dbReference>
<dbReference type="AlphaFoldDB" id="A0AAD6DUE6"/>
<dbReference type="GO" id="GO:0005634">
    <property type="term" value="C:nucleus"/>
    <property type="evidence" value="ECO:0007669"/>
    <property type="project" value="UniProtKB-SubCell"/>
</dbReference>
<evidence type="ECO:0000256" key="1">
    <source>
        <dbReference type="ARBA" id="ARBA00004123"/>
    </source>
</evidence>
<dbReference type="InterPro" id="IPR021858">
    <property type="entry name" value="Fun_TF"/>
</dbReference>
<keyword evidence="4" id="KW-0804">Transcription</keyword>
<dbReference type="GO" id="GO:0000981">
    <property type="term" value="F:DNA-binding transcription factor activity, RNA polymerase II-specific"/>
    <property type="evidence" value="ECO:0007669"/>
    <property type="project" value="InterPro"/>
</dbReference>
<dbReference type="RefSeq" id="XP_056750007.1">
    <property type="nucleotide sequence ID" value="XM_056901339.1"/>
</dbReference>
<dbReference type="PROSITE" id="PS50048">
    <property type="entry name" value="ZN2_CY6_FUNGAL_2"/>
    <property type="match status" value="1"/>
</dbReference>
<comment type="caution">
    <text evidence="7">The sequence shown here is derived from an EMBL/GenBank/DDBJ whole genome shotgun (WGS) entry which is preliminary data.</text>
</comment>
<evidence type="ECO:0000313" key="7">
    <source>
        <dbReference type="EMBL" id="KAJ5593381.1"/>
    </source>
</evidence>
<dbReference type="InterPro" id="IPR001138">
    <property type="entry name" value="Zn2Cys6_DnaBD"/>
</dbReference>
<dbReference type="GO" id="GO:0000976">
    <property type="term" value="F:transcription cis-regulatory region binding"/>
    <property type="evidence" value="ECO:0007669"/>
    <property type="project" value="TreeGrafter"/>
</dbReference>
<feature type="domain" description="Zn(2)-C6 fungal-type" evidence="6">
    <location>
        <begin position="31"/>
        <end position="57"/>
    </location>
</feature>
<dbReference type="Pfam" id="PF00172">
    <property type="entry name" value="Zn_clus"/>
    <property type="match status" value="1"/>
</dbReference>
<name>A0AAD6DUE6_9EURO</name>
<dbReference type="EMBL" id="JAQJAE010000005">
    <property type="protein sequence ID" value="KAJ5593381.1"/>
    <property type="molecule type" value="Genomic_DNA"/>
</dbReference>